<accession>A0ABU7C427</accession>
<dbReference type="Proteomes" id="UP001345963">
    <property type="component" value="Unassembled WGS sequence"/>
</dbReference>
<evidence type="ECO:0000313" key="2">
    <source>
        <dbReference type="Proteomes" id="UP001345963"/>
    </source>
</evidence>
<comment type="caution">
    <text evidence="1">The sequence shown here is derived from an EMBL/GenBank/DDBJ whole genome shotgun (WGS) entry which is preliminary data.</text>
</comment>
<sequence length="87" mass="9948">MTFDLCHLLLYTQYGLLPQLPADIAADRKGRRSSDVTVGYIRTRETPHHCFFSRWKPRRGYHATEALHSGEETTRGFSLILPTGQNS</sequence>
<name>A0ABU7C427_9TELE</name>
<organism evidence="1 2">
    <name type="scientific">Ataeniobius toweri</name>
    <dbReference type="NCBI Taxonomy" id="208326"/>
    <lineage>
        <taxon>Eukaryota</taxon>
        <taxon>Metazoa</taxon>
        <taxon>Chordata</taxon>
        <taxon>Craniata</taxon>
        <taxon>Vertebrata</taxon>
        <taxon>Euteleostomi</taxon>
        <taxon>Actinopterygii</taxon>
        <taxon>Neopterygii</taxon>
        <taxon>Teleostei</taxon>
        <taxon>Neoteleostei</taxon>
        <taxon>Acanthomorphata</taxon>
        <taxon>Ovalentaria</taxon>
        <taxon>Atherinomorphae</taxon>
        <taxon>Cyprinodontiformes</taxon>
        <taxon>Goodeidae</taxon>
        <taxon>Ataeniobius</taxon>
    </lineage>
</organism>
<dbReference type="EMBL" id="JAHUTI010076953">
    <property type="protein sequence ID" value="MED6256604.1"/>
    <property type="molecule type" value="Genomic_DNA"/>
</dbReference>
<evidence type="ECO:0000313" key="1">
    <source>
        <dbReference type="EMBL" id="MED6256604.1"/>
    </source>
</evidence>
<protein>
    <submittedName>
        <fullName evidence="1">Uncharacterized protein</fullName>
    </submittedName>
</protein>
<proteinExistence type="predicted"/>
<gene>
    <name evidence="1" type="ORF">ATANTOWER_030330</name>
</gene>
<reference evidence="1 2" key="1">
    <citation type="submission" date="2021-07" db="EMBL/GenBank/DDBJ databases">
        <authorList>
            <person name="Palmer J.M."/>
        </authorList>
    </citation>
    <scope>NUCLEOTIDE SEQUENCE [LARGE SCALE GENOMIC DNA]</scope>
    <source>
        <strain evidence="1 2">AT_MEX2019</strain>
        <tissue evidence="1">Muscle</tissue>
    </source>
</reference>
<keyword evidence="2" id="KW-1185">Reference proteome</keyword>